<gene>
    <name evidence="6" type="ORF">FRY98_07790</name>
</gene>
<dbReference type="InterPro" id="IPR011330">
    <property type="entry name" value="Glyco_hydro/deAcase_b/a-brl"/>
</dbReference>
<dbReference type="OrthoDB" id="9772207at2"/>
<dbReference type="InterPro" id="IPR011013">
    <property type="entry name" value="Gal_mutarotase_sf_dom"/>
</dbReference>
<organism evidence="6 7">
    <name type="scientific">Paenibacillus faecis</name>
    <dbReference type="NCBI Taxonomy" id="862114"/>
    <lineage>
        <taxon>Bacteria</taxon>
        <taxon>Bacillati</taxon>
        <taxon>Bacillota</taxon>
        <taxon>Bacilli</taxon>
        <taxon>Bacillales</taxon>
        <taxon>Paenibacillaceae</taxon>
        <taxon>Paenibacillus</taxon>
    </lineage>
</organism>
<keyword evidence="4" id="KW-0326">Glycosidase</keyword>
<proteinExistence type="inferred from homology"/>
<keyword evidence="7" id="KW-1185">Reference proteome</keyword>
<keyword evidence="3" id="KW-0378">Hydrolase</keyword>
<dbReference type="InterPro" id="IPR041147">
    <property type="entry name" value="GH38_C"/>
</dbReference>
<evidence type="ECO:0000313" key="7">
    <source>
        <dbReference type="Proteomes" id="UP000325218"/>
    </source>
</evidence>
<comment type="caution">
    <text evidence="6">The sequence shown here is derived from an EMBL/GenBank/DDBJ whole genome shotgun (WGS) entry which is preliminary data.</text>
</comment>
<dbReference type="AlphaFoldDB" id="A0A5D0D0Q4"/>
<dbReference type="PANTHER" id="PTHR46017">
    <property type="entry name" value="ALPHA-MANNOSIDASE 2C1"/>
    <property type="match status" value="1"/>
</dbReference>
<dbReference type="InterPro" id="IPR000602">
    <property type="entry name" value="Glyco_hydro_38_N"/>
</dbReference>
<name>A0A5D0D0Q4_9BACL</name>
<dbReference type="GO" id="GO:0004559">
    <property type="term" value="F:alpha-mannosidase activity"/>
    <property type="evidence" value="ECO:0007669"/>
    <property type="project" value="InterPro"/>
</dbReference>
<dbReference type="FunFam" id="3.20.110.10:FF:000002">
    <property type="entry name" value="alpha-mannosidase 2C1 isoform X1"/>
    <property type="match status" value="1"/>
</dbReference>
<evidence type="ECO:0000256" key="3">
    <source>
        <dbReference type="ARBA" id="ARBA00022801"/>
    </source>
</evidence>
<reference evidence="6 7" key="1">
    <citation type="submission" date="2019-08" db="EMBL/GenBank/DDBJ databases">
        <title>Genome sequencing of Paenibacillus faecis DSM 23593(T).</title>
        <authorList>
            <person name="Kook J.-K."/>
            <person name="Park S.-N."/>
            <person name="Lim Y.K."/>
        </authorList>
    </citation>
    <scope>NUCLEOTIDE SEQUENCE [LARGE SCALE GENOMIC DNA]</scope>
    <source>
        <strain evidence="6 7">DSM 23593</strain>
    </source>
</reference>
<dbReference type="Gene3D" id="3.20.110.10">
    <property type="entry name" value="Glycoside hydrolase 38, N terminal domain"/>
    <property type="match status" value="1"/>
</dbReference>
<comment type="similarity">
    <text evidence="1">Belongs to the glycosyl hydrolase 38 family.</text>
</comment>
<dbReference type="InterPro" id="IPR054723">
    <property type="entry name" value="Ams1-like_N"/>
</dbReference>
<keyword evidence="2" id="KW-0479">Metal-binding</keyword>
<evidence type="ECO:0000313" key="6">
    <source>
        <dbReference type="EMBL" id="TYA15508.1"/>
    </source>
</evidence>
<dbReference type="EMBL" id="VSDO01000001">
    <property type="protein sequence ID" value="TYA15508.1"/>
    <property type="molecule type" value="Genomic_DNA"/>
</dbReference>
<dbReference type="GO" id="GO:0006013">
    <property type="term" value="P:mannose metabolic process"/>
    <property type="evidence" value="ECO:0007669"/>
    <property type="project" value="InterPro"/>
</dbReference>
<dbReference type="CDD" id="cd10789">
    <property type="entry name" value="GH38N_AMII_ER_cytosolic"/>
    <property type="match status" value="1"/>
</dbReference>
<dbReference type="GO" id="GO:0030246">
    <property type="term" value="F:carbohydrate binding"/>
    <property type="evidence" value="ECO:0007669"/>
    <property type="project" value="InterPro"/>
</dbReference>
<dbReference type="Pfam" id="PF07748">
    <property type="entry name" value="Glyco_hydro_38C"/>
    <property type="match status" value="1"/>
</dbReference>
<dbReference type="GO" id="GO:0009313">
    <property type="term" value="P:oligosaccharide catabolic process"/>
    <property type="evidence" value="ECO:0007669"/>
    <property type="project" value="TreeGrafter"/>
</dbReference>
<accession>A0A5D0D0Q4</accession>
<dbReference type="InterPro" id="IPR037094">
    <property type="entry name" value="Glyco_hydro_38_cen_sf"/>
</dbReference>
<dbReference type="SUPFAM" id="SSF88688">
    <property type="entry name" value="Families 57/38 glycoside transferase middle domain"/>
    <property type="match status" value="1"/>
</dbReference>
<dbReference type="Gene3D" id="1.20.1270.50">
    <property type="entry name" value="Glycoside hydrolase family 38, central domain"/>
    <property type="match status" value="1"/>
</dbReference>
<dbReference type="Pfam" id="PF17677">
    <property type="entry name" value="Glyco_hydro38C2"/>
    <property type="match status" value="1"/>
</dbReference>
<evidence type="ECO:0000259" key="5">
    <source>
        <dbReference type="SMART" id="SM00872"/>
    </source>
</evidence>
<evidence type="ECO:0000256" key="4">
    <source>
        <dbReference type="ARBA" id="ARBA00023295"/>
    </source>
</evidence>
<evidence type="ECO:0000256" key="1">
    <source>
        <dbReference type="ARBA" id="ARBA00009792"/>
    </source>
</evidence>
<dbReference type="InterPro" id="IPR011682">
    <property type="entry name" value="Glyco_hydro_38_C"/>
</dbReference>
<dbReference type="PANTHER" id="PTHR46017:SF1">
    <property type="entry name" value="ALPHA-MANNOSIDASE 2C1"/>
    <property type="match status" value="1"/>
</dbReference>
<dbReference type="GO" id="GO:0046872">
    <property type="term" value="F:metal ion binding"/>
    <property type="evidence" value="ECO:0007669"/>
    <property type="project" value="UniProtKB-KW"/>
</dbReference>
<dbReference type="Pfam" id="PF09261">
    <property type="entry name" value="Alpha-mann_mid"/>
    <property type="match status" value="1"/>
</dbReference>
<dbReference type="FunFam" id="1.20.1270.50:FF:000004">
    <property type="entry name" value="alpha-mannosidase 2C1 isoform X1"/>
    <property type="match status" value="1"/>
</dbReference>
<feature type="domain" description="Glycoside hydrolase family 38 central" evidence="5">
    <location>
        <begin position="503"/>
        <end position="581"/>
    </location>
</feature>
<dbReference type="SUPFAM" id="SSF74650">
    <property type="entry name" value="Galactose mutarotase-like"/>
    <property type="match status" value="1"/>
</dbReference>
<dbReference type="SUPFAM" id="SSF88713">
    <property type="entry name" value="Glycoside hydrolase/deacetylase"/>
    <property type="match status" value="1"/>
</dbReference>
<evidence type="ECO:0000256" key="2">
    <source>
        <dbReference type="ARBA" id="ARBA00022723"/>
    </source>
</evidence>
<dbReference type="Pfam" id="PF01074">
    <property type="entry name" value="Glyco_hydro_38N"/>
    <property type="match status" value="1"/>
</dbReference>
<dbReference type="InterPro" id="IPR028995">
    <property type="entry name" value="Glyco_hydro_57/38_cen_sf"/>
</dbReference>
<dbReference type="Gene3D" id="2.60.40.2220">
    <property type="match status" value="1"/>
</dbReference>
<dbReference type="Gene3D" id="2.70.98.30">
    <property type="entry name" value="Golgi alpha-mannosidase II, domain 4"/>
    <property type="match status" value="1"/>
</dbReference>
<dbReference type="InterPro" id="IPR027291">
    <property type="entry name" value="Glyco_hydro_38_N_sf"/>
</dbReference>
<dbReference type="Proteomes" id="UP000325218">
    <property type="component" value="Unassembled WGS sequence"/>
</dbReference>
<sequence>MPYETDRIMLQKAKQRLTALRKAVYRTVTPLRVTAWVTPEPVPYADRMTGERLELQPGDSWGGLWGCAWFRFQGTVPGELAGEKVVLLIDVNGELCLVDEEGTPRQGLTNINSEFDFSLGLPGKRVVDVAFPAAGGEVIDLWADGGNNDLFGRFRGGTLKEADIAVCREPVRELYYDFEVLIELVEQLPEAGSRRAQIVQSLYEAANMLAVIDEETVRNAKAKVAPQLAKRGGDPTITVSAIGHAHIDLAWLWPIRETIRKGARTFSTVLRNMEKYPDYVFGASQPQLYAWMKEHYPKLYGRIKERIREGRWEAQGAMWVEPDTNISGGEALVRQILYGKRFFREEFGQDMKVLWLPDVFGYTGSLPQLLRKSGVDYMMTQKLSWSVYNTHPHHSFLWEGIDGTRVLTHLPPEDTYNSPAAPRSLMKIEQRYLDKGVSEHALMLFGIGDGGGGPGEEHLERLARERDLLGLPPVIQESSLAFFRRLEREAERFQTYKGELYLEKHQGTLTSQARNKWYNRKLEKALRELEFAATLAWALTGAAYPAERLERIWKETLLYQFHDILPGSSITRVFEESLARYAELYREVEAMLDETYGEIAGFIAEPGRPVLFNSLPWDREDWVQWEGGWHKVSVPAMGYLPLEAALPTTAEEEPALSVLRAADGWLENDRLSIRFDENGGLQSVYDKTCGREALQPGGSGNMLTVYHDDGDAWDFPRDYREMKAGRMKLEQAKAYIDGPRAVMEQEYRFGESTIRQKIMLYEGGSAVIFETEADWRETGKMLRAAFPLNVASDRVNCEIQFGHLKRPTTRNTLLQMAQDEICAHHFIDLSQPDYGVALLNDCKYGHSAEANVIDINLLRSPSYPDETADRARHRFTYALHPHQGDFIRAEVYKKGYELNIPLRAVQASAMGDGTVVSETPRAAGPLLRLHADNVMVEAVKKAEDSGHLILRLYETSGTAARGTLELGFDCRVIEETDLMEAPIRVLGKNGREVELDFTPFEIKTIRVELAKS</sequence>
<protein>
    <submittedName>
        <fullName evidence="6">Alpha-mannosidase</fullName>
    </submittedName>
</protein>
<dbReference type="InterPro" id="IPR015341">
    <property type="entry name" value="Glyco_hydro_38_cen"/>
</dbReference>
<dbReference type="Pfam" id="PF22907">
    <property type="entry name" value="Ams1-like_1st"/>
    <property type="match status" value="1"/>
</dbReference>
<dbReference type="RefSeq" id="WP_148451113.1">
    <property type="nucleotide sequence ID" value="NZ_VSDO01000001.1"/>
</dbReference>
<dbReference type="SMART" id="SM00872">
    <property type="entry name" value="Alpha-mann_mid"/>
    <property type="match status" value="1"/>
</dbReference>